<evidence type="ECO:0000313" key="3">
    <source>
        <dbReference type="Proteomes" id="UP000191500"/>
    </source>
</evidence>
<sequence>MAGFTASGQLADWSTTTLITSSITSSITTAITHFDYLFDYPLRLPTSITHTHQSDHGGLHSFRTTGRPVIQPSQSPLRSIIHSQSDRGGLRLQDNRQTGEVPISISHFNKPYKPF</sequence>
<proteinExistence type="predicted"/>
<keyword evidence="3" id="KW-1185">Reference proteome</keyword>
<comment type="caution">
    <text evidence="2">The sequence shown here is derived from an EMBL/GenBank/DDBJ whole genome shotgun (WGS) entry which is preliminary data.</text>
</comment>
<dbReference type="Proteomes" id="UP000191500">
    <property type="component" value="Unassembled WGS sequence"/>
</dbReference>
<organism evidence="2 3">
    <name type="scientific">Penicillium coprophilum</name>
    <dbReference type="NCBI Taxonomy" id="36646"/>
    <lineage>
        <taxon>Eukaryota</taxon>
        <taxon>Fungi</taxon>
        <taxon>Dikarya</taxon>
        <taxon>Ascomycota</taxon>
        <taxon>Pezizomycotina</taxon>
        <taxon>Eurotiomycetes</taxon>
        <taxon>Eurotiomycetidae</taxon>
        <taxon>Eurotiales</taxon>
        <taxon>Aspergillaceae</taxon>
        <taxon>Penicillium</taxon>
    </lineage>
</organism>
<gene>
    <name evidence="2" type="ORF">PENCOP_c002G06448</name>
</gene>
<accession>A0A1V6V296</accession>
<evidence type="ECO:0000256" key="1">
    <source>
        <dbReference type="SAM" id="MobiDB-lite"/>
    </source>
</evidence>
<protein>
    <submittedName>
        <fullName evidence="2">Uncharacterized protein</fullName>
    </submittedName>
</protein>
<evidence type="ECO:0000313" key="2">
    <source>
        <dbReference type="EMBL" id="OQE44800.1"/>
    </source>
</evidence>
<dbReference type="AlphaFoldDB" id="A0A1V6V296"/>
<feature type="region of interest" description="Disordered" evidence="1">
    <location>
        <begin position="51"/>
        <end position="76"/>
    </location>
</feature>
<name>A0A1V6V296_9EURO</name>
<reference evidence="3" key="1">
    <citation type="journal article" date="2017" name="Nat. Microbiol.">
        <title>Global analysis of biosynthetic gene clusters reveals vast potential of secondary metabolite production in Penicillium species.</title>
        <authorList>
            <person name="Nielsen J.C."/>
            <person name="Grijseels S."/>
            <person name="Prigent S."/>
            <person name="Ji B."/>
            <person name="Dainat J."/>
            <person name="Nielsen K.F."/>
            <person name="Frisvad J.C."/>
            <person name="Workman M."/>
            <person name="Nielsen J."/>
        </authorList>
    </citation>
    <scope>NUCLEOTIDE SEQUENCE [LARGE SCALE GENOMIC DNA]</scope>
    <source>
        <strain evidence="3">IBT 31321</strain>
    </source>
</reference>
<dbReference type="EMBL" id="MDDG01000002">
    <property type="protein sequence ID" value="OQE44800.1"/>
    <property type="molecule type" value="Genomic_DNA"/>
</dbReference>